<dbReference type="EMBL" id="BAAARV010000012">
    <property type="protein sequence ID" value="GAA2333676.1"/>
    <property type="molecule type" value="Genomic_DNA"/>
</dbReference>
<evidence type="ECO:0000313" key="1">
    <source>
        <dbReference type="EMBL" id="GAA2333676.1"/>
    </source>
</evidence>
<organism evidence="1 2">
    <name type="scientific">Dactylosporangium salmoneum</name>
    <dbReference type="NCBI Taxonomy" id="53361"/>
    <lineage>
        <taxon>Bacteria</taxon>
        <taxon>Bacillati</taxon>
        <taxon>Actinomycetota</taxon>
        <taxon>Actinomycetes</taxon>
        <taxon>Micromonosporales</taxon>
        <taxon>Micromonosporaceae</taxon>
        <taxon>Dactylosporangium</taxon>
    </lineage>
</organism>
<dbReference type="RefSeq" id="WP_344611319.1">
    <property type="nucleotide sequence ID" value="NZ_BAAARV010000012.1"/>
</dbReference>
<dbReference type="Proteomes" id="UP001501444">
    <property type="component" value="Unassembled WGS sequence"/>
</dbReference>
<evidence type="ECO:0000313" key="2">
    <source>
        <dbReference type="Proteomes" id="UP001501444"/>
    </source>
</evidence>
<name>A0ABP5SKW6_9ACTN</name>
<gene>
    <name evidence="1" type="ORF">GCM10010170_013020</name>
</gene>
<protein>
    <submittedName>
        <fullName evidence="1">Uncharacterized protein</fullName>
    </submittedName>
</protein>
<keyword evidence="2" id="KW-1185">Reference proteome</keyword>
<accession>A0ABP5SKW6</accession>
<comment type="caution">
    <text evidence="1">The sequence shown here is derived from an EMBL/GenBank/DDBJ whole genome shotgun (WGS) entry which is preliminary data.</text>
</comment>
<sequence>MPHIRADSILALTASELLARHAPAADGGCVVCERPMPCPAATYAQDVVAAIAPPRPTTEPDRPAEPAL</sequence>
<reference evidence="2" key="1">
    <citation type="journal article" date="2019" name="Int. J. Syst. Evol. Microbiol.">
        <title>The Global Catalogue of Microorganisms (GCM) 10K type strain sequencing project: providing services to taxonomists for standard genome sequencing and annotation.</title>
        <authorList>
            <consortium name="The Broad Institute Genomics Platform"/>
            <consortium name="The Broad Institute Genome Sequencing Center for Infectious Disease"/>
            <person name="Wu L."/>
            <person name="Ma J."/>
        </authorList>
    </citation>
    <scope>NUCLEOTIDE SEQUENCE [LARGE SCALE GENOMIC DNA]</scope>
    <source>
        <strain evidence="2">JCM 3272</strain>
    </source>
</reference>
<proteinExistence type="predicted"/>